<dbReference type="AlphaFoldDB" id="A0A2H9TA73"/>
<dbReference type="InterPro" id="IPR001841">
    <property type="entry name" value="Znf_RING"/>
</dbReference>
<evidence type="ECO:0000256" key="1">
    <source>
        <dbReference type="ARBA" id="ARBA00022723"/>
    </source>
</evidence>
<organism evidence="5">
    <name type="scientific">invertebrate metagenome</name>
    <dbReference type="NCBI Taxonomy" id="1711999"/>
    <lineage>
        <taxon>unclassified sequences</taxon>
        <taxon>metagenomes</taxon>
        <taxon>organismal metagenomes</taxon>
    </lineage>
</organism>
<evidence type="ECO:0000259" key="4">
    <source>
        <dbReference type="PROSITE" id="PS50089"/>
    </source>
</evidence>
<sequence>MYSVAQGAFSVKERQTIDDAAVLSDLPKCSVATSSTETECSICSNHKININLFCGHGFCAHCIKEWIEQSGHDHSAFCPTCRTKIDIAKISPRYD</sequence>
<evidence type="ECO:0000256" key="2">
    <source>
        <dbReference type="ARBA" id="ARBA00022771"/>
    </source>
</evidence>
<dbReference type="SUPFAM" id="SSF57850">
    <property type="entry name" value="RING/U-box"/>
    <property type="match status" value="1"/>
</dbReference>
<dbReference type="InterPro" id="IPR013083">
    <property type="entry name" value="Znf_RING/FYVE/PHD"/>
</dbReference>
<dbReference type="GO" id="GO:0008270">
    <property type="term" value="F:zinc ion binding"/>
    <property type="evidence" value="ECO:0007669"/>
    <property type="project" value="UniProtKB-KW"/>
</dbReference>
<dbReference type="InterPro" id="IPR017907">
    <property type="entry name" value="Znf_RING_CS"/>
</dbReference>
<protein>
    <recommendedName>
        <fullName evidence="4">RING-type domain-containing protein</fullName>
    </recommendedName>
</protein>
<dbReference type="PROSITE" id="PS00518">
    <property type="entry name" value="ZF_RING_1"/>
    <property type="match status" value="1"/>
</dbReference>
<gene>
    <name evidence="5" type="ORF">CI610_00905</name>
</gene>
<evidence type="ECO:0000313" key="5">
    <source>
        <dbReference type="EMBL" id="PJE80094.1"/>
    </source>
</evidence>
<dbReference type="SMART" id="SM00184">
    <property type="entry name" value="RING"/>
    <property type="match status" value="1"/>
</dbReference>
<name>A0A2H9TA73_9ZZZZ</name>
<proteinExistence type="predicted"/>
<keyword evidence="3" id="KW-0862">Zinc</keyword>
<dbReference type="Gene3D" id="3.30.40.10">
    <property type="entry name" value="Zinc/RING finger domain, C3HC4 (zinc finger)"/>
    <property type="match status" value="1"/>
</dbReference>
<keyword evidence="1" id="KW-0479">Metal-binding</keyword>
<accession>A0A2H9TA73</accession>
<reference evidence="5" key="1">
    <citation type="journal article" date="2017" name="Appl. Environ. Microbiol.">
        <title>Molecular characterization of an Endozoicomonas-like organism causing infection in king scallop Pecten maximus L.</title>
        <authorList>
            <person name="Cano I."/>
            <person name="van Aerle R."/>
            <person name="Ross S."/>
            <person name="Verner-Jeffreys D.W."/>
            <person name="Paley R.K."/>
            <person name="Rimmer G."/>
            <person name="Ryder D."/>
            <person name="Hooper P."/>
            <person name="Stone D."/>
            <person name="Feist S.W."/>
        </authorList>
    </citation>
    <scope>NUCLEOTIDE SEQUENCE</scope>
</reference>
<dbReference type="PROSITE" id="PS50089">
    <property type="entry name" value="ZF_RING_2"/>
    <property type="match status" value="1"/>
</dbReference>
<dbReference type="EMBL" id="NSIT01000032">
    <property type="protein sequence ID" value="PJE80094.1"/>
    <property type="molecule type" value="Genomic_DNA"/>
</dbReference>
<evidence type="ECO:0000256" key="3">
    <source>
        <dbReference type="ARBA" id="ARBA00022833"/>
    </source>
</evidence>
<dbReference type="Pfam" id="PF13639">
    <property type="entry name" value="zf-RING_2"/>
    <property type="match status" value="1"/>
</dbReference>
<feature type="domain" description="RING-type" evidence="4">
    <location>
        <begin position="40"/>
        <end position="82"/>
    </location>
</feature>
<keyword evidence="2" id="KW-0863">Zinc-finger</keyword>
<comment type="caution">
    <text evidence="5">The sequence shown here is derived from an EMBL/GenBank/DDBJ whole genome shotgun (WGS) entry which is preliminary data.</text>
</comment>